<dbReference type="OrthoDB" id="286202at2"/>
<evidence type="ECO:0000256" key="4">
    <source>
        <dbReference type="ARBA" id="ARBA00023163"/>
    </source>
</evidence>
<dbReference type="SUPFAM" id="SSF53850">
    <property type="entry name" value="Periplasmic binding protein-like II"/>
    <property type="match status" value="2"/>
</dbReference>
<evidence type="ECO:0000256" key="2">
    <source>
        <dbReference type="ARBA" id="ARBA00023015"/>
    </source>
</evidence>
<reference evidence="7 8" key="1">
    <citation type="submission" date="2019-01" db="EMBL/GenBank/DDBJ databases">
        <authorList>
            <person name="Brito A."/>
        </authorList>
    </citation>
    <scope>NUCLEOTIDE SEQUENCE [LARGE SCALE GENOMIC DNA]</scope>
    <source>
        <strain evidence="7">1</strain>
    </source>
</reference>
<organism evidence="7 8">
    <name type="scientific">Hyella patelloides LEGE 07179</name>
    <dbReference type="NCBI Taxonomy" id="945734"/>
    <lineage>
        <taxon>Bacteria</taxon>
        <taxon>Bacillati</taxon>
        <taxon>Cyanobacteriota</taxon>
        <taxon>Cyanophyceae</taxon>
        <taxon>Pleurocapsales</taxon>
        <taxon>Hyellaceae</taxon>
        <taxon>Hyella</taxon>
    </lineage>
</organism>
<dbReference type="AlphaFoldDB" id="A0A563VW13"/>
<evidence type="ECO:0000313" key="8">
    <source>
        <dbReference type="Proteomes" id="UP000320055"/>
    </source>
</evidence>
<name>A0A563VW13_9CYAN</name>
<dbReference type="Gene3D" id="1.10.10.10">
    <property type="entry name" value="Winged helix-like DNA-binding domain superfamily/Winged helix DNA-binding domain"/>
    <property type="match status" value="1"/>
</dbReference>
<evidence type="ECO:0000259" key="6">
    <source>
        <dbReference type="PROSITE" id="PS50931"/>
    </source>
</evidence>
<dbReference type="PROSITE" id="PS50931">
    <property type="entry name" value="HTH_LYSR"/>
    <property type="match status" value="1"/>
</dbReference>
<keyword evidence="5" id="KW-0175">Coiled coil</keyword>
<feature type="coiled-coil region" evidence="5">
    <location>
        <begin position="64"/>
        <end position="91"/>
    </location>
</feature>
<dbReference type="Gene3D" id="3.40.190.290">
    <property type="match status" value="1"/>
</dbReference>
<dbReference type="InterPro" id="IPR000847">
    <property type="entry name" value="LysR_HTH_N"/>
</dbReference>
<dbReference type="Pfam" id="PF00126">
    <property type="entry name" value="HTH_1"/>
    <property type="match status" value="1"/>
</dbReference>
<evidence type="ECO:0000313" key="7">
    <source>
        <dbReference type="EMBL" id="VEP15606.1"/>
    </source>
</evidence>
<dbReference type="SUPFAM" id="SSF46785">
    <property type="entry name" value="Winged helix' DNA-binding domain"/>
    <property type="match status" value="1"/>
</dbReference>
<dbReference type="FunFam" id="1.10.10.10:FF:000001">
    <property type="entry name" value="LysR family transcriptional regulator"/>
    <property type="match status" value="1"/>
</dbReference>
<comment type="similarity">
    <text evidence="1">Belongs to the LysR transcriptional regulatory family.</text>
</comment>
<dbReference type="PANTHER" id="PTHR30126:SF91">
    <property type="entry name" value="LYSR FAMILY TRANSCRIPTIONAL REGULATOR"/>
    <property type="match status" value="1"/>
</dbReference>
<evidence type="ECO:0000256" key="5">
    <source>
        <dbReference type="SAM" id="Coils"/>
    </source>
</evidence>
<dbReference type="InterPro" id="IPR036390">
    <property type="entry name" value="WH_DNA-bd_sf"/>
</dbReference>
<evidence type="ECO:0000256" key="1">
    <source>
        <dbReference type="ARBA" id="ARBA00009437"/>
    </source>
</evidence>
<dbReference type="EMBL" id="CAACVJ010000280">
    <property type="protein sequence ID" value="VEP15606.1"/>
    <property type="molecule type" value="Genomic_DNA"/>
</dbReference>
<keyword evidence="8" id="KW-1185">Reference proteome</keyword>
<dbReference type="GO" id="GO:0003700">
    <property type="term" value="F:DNA-binding transcription factor activity"/>
    <property type="evidence" value="ECO:0007669"/>
    <property type="project" value="InterPro"/>
</dbReference>
<dbReference type="InterPro" id="IPR036388">
    <property type="entry name" value="WH-like_DNA-bd_sf"/>
</dbReference>
<feature type="domain" description="HTH lysR-type" evidence="6">
    <location>
        <begin position="1"/>
        <end position="58"/>
    </location>
</feature>
<proteinExistence type="inferred from homology"/>
<dbReference type="CDD" id="cd05466">
    <property type="entry name" value="PBP2_LTTR_substrate"/>
    <property type="match status" value="1"/>
</dbReference>
<dbReference type="Gene3D" id="3.40.190.10">
    <property type="entry name" value="Periplasmic binding protein-like II"/>
    <property type="match status" value="2"/>
</dbReference>
<gene>
    <name evidence="7" type="ORF">H1P_3500002</name>
</gene>
<dbReference type="GO" id="GO:0000976">
    <property type="term" value="F:transcription cis-regulatory region binding"/>
    <property type="evidence" value="ECO:0007669"/>
    <property type="project" value="TreeGrafter"/>
</dbReference>
<dbReference type="PANTHER" id="PTHR30126">
    <property type="entry name" value="HTH-TYPE TRANSCRIPTIONAL REGULATOR"/>
    <property type="match status" value="1"/>
</dbReference>
<dbReference type="PRINTS" id="PR00039">
    <property type="entry name" value="HTHLYSR"/>
</dbReference>
<keyword evidence="4" id="KW-0804">Transcription</keyword>
<keyword evidence="3" id="KW-0238">DNA-binding</keyword>
<evidence type="ECO:0000256" key="3">
    <source>
        <dbReference type="ARBA" id="ARBA00023125"/>
    </source>
</evidence>
<dbReference type="Pfam" id="PF03466">
    <property type="entry name" value="LysR_substrate"/>
    <property type="match status" value="1"/>
</dbReference>
<dbReference type="RefSeq" id="WP_144874370.1">
    <property type="nucleotide sequence ID" value="NZ_LR214086.1"/>
</dbReference>
<dbReference type="Pfam" id="PF13379">
    <property type="entry name" value="NMT1_2"/>
    <property type="match status" value="1"/>
</dbReference>
<sequence length="640" mass="71817">MEIYQLKVFLAVARCLNFTEAAKSLNLTQPAVSAKIKSLESELKISLFVRLGRQIQLTDIGQYLVKEAEKLVELETEISRKVENFRQYNLNQITIGSSQGLAQSWLPKIIYQYRQKYPEIQTKLEVFNNGKLLEKAIIQNNIDVGFSEAKLSDCPEIAQRGIASIQYSLIVASDRLLAKKNWQTLIDIQHKPLVLLSDRFASRQVFVSRIAKLGLKPTDFPRIETVDTINLMRAYLTQGDYIGFASDLEFQAELNAKLLTAITLQEFALPASIYLSLRRKTAKAIDNRKTSTPVKKFLTLFPTASAPKSPTFANKNRNAEKTITINLGVQNGTIPTITAGLIVQRLRLLEQFLPRTGRYAQIKYDIQWHNFLSGMPIAEGLHSQKLDIGILGDYPLLQSAIPHSDRASSSNTQLVSFVSINPDGDGNAVIVPQTSKLETIEDLKGETVALPFGSSAHGMLLRTLSHLDLLSEVQLFPLKNSQLKTPSDPKIAAGYAYFSPFHQLACDRGNFKYLFNGNLSPLPGFYGVVVSQSFANRYPEIIVSYLKALIAAQYWLTNTPSAFYLVSKWTKIKPQILANTLSSCFSEATSSLFVTDWQIRPDWAEEHINKLQAIPHLQSLKDILLARWIQSEFLQIASQN</sequence>
<dbReference type="Proteomes" id="UP000320055">
    <property type="component" value="Unassembled WGS sequence"/>
</dbReference>
<keyword evidence="2" id="KW-0805">Transcription regulation</keyword>
<protein>
    <submittedName>
        <fullName evidence="7">Transcriptional regulator</fullName>
    </submittedName>
</protein>
<dbReference type="InterPro" id="IPR005119">
    <property type="entry name" value="LysR_subst-bd"/>
</dbReference>
<accession>A0A563VW13</accession>